<evidence type="ECO:0000313" key="3">
    <source>
        <dbReference type="Proteomes" id="UP000772434"/>
    </source>
</evidence>
<reference evidence="2" key="1">
    <citation type="submission" date="2020-11" db="EMBL/GenBank/DDBJ databases">
        <authorList>
            <consortium name="DOE Joint Genome Institute"/>
            <person name="Ahrendt S."/>
            <person name="Riley R."/>
            <person name="Andreopoulos W."/>
            <person name="Labutti K."/>
            <person name="Pangilinan J."/>
            <person name="Ruiz-Duenas F.J."/>
            <person name="Barrasa J.M."/>
            <person name="Sanchez-Garcia M."/>
            <person name="Camarero S."/>
            <person name="Miyauchi S."/>
            <person name="Serrano A."/>
            <person name="Linde D."/>
            <person name="Babiker R."/>
            <person name="Drula E."/>
            <person name="Ayuso-Fernandez I."/>
            <person name="Pacheco R."/>
            <person name="Padilla G."/>
            <person name="Ferreira P."/>
            <person name="Barriuso J."/>
            <person name="Kellner H."/>
            <person name="Castanera R."/>
            <person name="Alfaro M."/>
            <person name="Ramirez L."/>
            <person name="Pisabarro A.G."/>
            <person name="Kuo A."/>
            <person name="Tritt A."/>
            <person name="Lipzen A."/>
            <person name="He G."/>
            <person name="Yan M."/>
            <person name="Ng V."/>
            <person name="Cullen D."/>
            <person name="Martin F."/>
            <person name="Rosso M.-N."/>
            <person name="Henrissat B."/>
            <person name="Hibbett D."/>
            <person name="Martinez A.T."/>
            <person name="Grigoriev I.V."/>
        </authorList>
    </citation>
    <scope>NUCLEOTIDE SEQUENCE</scope>
    <source>
        <strain evidence="2">AH 40177</strain>
    </source>
</reference>
<comment type="caution">
    <text evidence="2">The sequence shown here is derived from an EMBL/GenBank/DDBJ whole genome shotgun (WGS) entry which is preliminary data.</text>
</comment>
<feature type="region of interest" description="Disordered" evidence="1">
    <location>
        <begin position="522"/>
        <end position="547"/>
    </location>
</feature>
<dbReference type="EMBL" id="JADNRY010000045">
    <property type="protein sequence ID" value="KAF9070020.1"/>
    <property type="molecule type" value="Genomic_DNA"/>
</dbReference>
<evidence type="ECO:0008006" key="4">
    <source>
        <dbReference type="Google" id="ProtNLM"/>
    </source>
</evidence>
<protein>
    <recommendedName>
        <fullName evidence="4">F-box domain-containing protein</fullName>
    </recommendedName>
</protein>
<evidence type="ECO:0000256" key="1">
    <source>
        <dbReference type="SAM" id="MobiDB-lite"/>
    </source>
</evidence>
<evidence type="ECO:0000313" key="2">
    <source>
        <dbReference type="EMBL" id="KAF9070020.1"/>
    </source>
</evidence>
<accession>A0A9P5U7K5</accession>
<dbReference type="OrthoDB" id="3264373at2759"/>
<dbReference type="InterPro" id="IPR032675">
    <property type="entry name" value="LRR_dom_sf"/>
</dbReference>
<gene>
    <name evidence="2" type="ORF">BDP27DRAFT_1324563</name>
</gene>
<dbReference type="AlphaFoldDB" id="A0A9P5U7K5"/>
<name>A0A9P5U7K5_9AGAR</name>
<feature type="compositionally biased region" description="Polar residues" evidence="1">
    <location>
        <begin position="523"/>
        <end position="534"/>
    </location>
</feature>
<dbReference type="Proteomes" id="UP000772434">
    <property type="component" value="Unassembled WGS sequence"/>
</dbReference>
<proteinExistence type="predicted"/>
<dbReference type="Gene3D" id="3.80.10.10">
    <property type="entry name" value="Ribonuclease Inhibitor"/>
    <property type="match status" value="1"/>
</dbReference>
<keyword evidence="3" id="KW-1185">Reference proteome</keyword>
<organism evidence="2 3">
    <name type="scientific">Rhodocollybia butyracea</name>
    <dbReference type="NCBI Taxonomy" id="206335"/>
    <lineage>
        <taxon>Eukaryota</taxon>
        <taxon>Fungi</taxon>
        <taxon>Dikarya</taxon>
        <taxon>Basidiomycota</taxon>
        <taxon>Agaricomycotina</taxon>
        <taxon>Agaricomycetes</taxon>
        <taxon>Agaricomycetidae</taxon>
        <taxon>Agaricales</taxon>
        <taxon>Marasmiineae</taxon>
        <taxon>Omphalotaceae</taxon>
        <taxon>Rhodocollybia</taxon>
    </lineage>
</organism>
<sequence length="588" mass="65314">MAQHLLSSRLEHQFYIEPSTLSLLRTQLTEAEAEVSCLEKEINTRRSVKAPVSHLIRCNKSTHAKLASLKNALAPVRRVPTEILSVIFEFVCLPRSIDILLGKRTLDHIRGPAAISKVCAAWRNVAYATPRIWSRLTVDVNIAKHSAALGKGVQWLTDWLSRSQDVPWTISLVFCCNAKRPKIEDRMIRALAHILSFCCKIKNLHLTGHLPSLRPLFSLPQSSFPVLESLTLIVDEGVLHADILKGYFASSFPGSDKVQAFLDAPNLKTVAITEAFTSATSLLDFFALPAEQLTSLKIVDKRTQRSRVDLVFQDFLSRCKALTILRFSCTRMADSFDNEKQLVFPSLTSLEIDLPCYLDCTIYNGDFFDLITAPSLNDLKIWMFDIQSFTTSLRSFQARSASASISPPPSPSPFTLSTLYLGMFIHGATPPLECLHEFIAVLHLFPHIKSFHLADHSARFNWDTLLREMTPYEARSGSSTSEVTLFPKLTELTLESRTRRGLFVMEHCTVYIAVKSGGGGDNVSKSHGTNGDEGNTQKVTTKDTKKAVADSRSPEVVKAFGEEVSVFCLSKIAAGARVAVLYDGHCCC</sequence>